<dbReference type="EMBL" id="CATNWA010017755">
    <property type="protein sequence ID" value="CAI9602913.1"/>
    <property type="molecule type" value="Genomic_DNA"/>
</dbReference>
<dbReference type="Proteomes" id="UP001162483">
    <property type="component" value="Unassembled WGS sequence"/>
</dbReference>
<gene>
    <name evidence="1" type="ORF">SPARVUS_LOCUS13233276</name>
</gene>
<feature type="non-terminal residue" evidence="1">
    <location>
        <position position="1"/>
    </location>
</feature>
<protein>
    <submittedName>
        <fullName evidence="1">Uncharacterized protein</fullName>
    </submittedName>
</protein>
<organism evidence="1 2">
    <name type="scientific">Staurois parvus</name>
    <dbReference type="NCBI Taxonomy" id="386267"/>
    <lineage>
        <taxon>Eukaryota</taxon>
        <taxon>Metazoa</taxon>
        <taxon>Chordata</taxon>
        <taxon>Craniata</taxon>
        <taxon>Vertebrata</taxon>
        <taxon>Euteleostomi</taxon>
        <taxon>Amphibia</taxon>
        <taxon>Batrachia</taxon>
        <taxon>Anura</taxon>
        <taxon>Neobatrachia</taxon>
        <taxon>Ranoidea</taxon>
        <taxon>Ranidae</taxon>
        <taxon>Staurois</taxon>
    </lineage>
</organism>
<proteinExistence type="predicted"/>
<accession>A0ABN9G5W7</accession>
<evidence type="ECO:0000313" key="2">
    <source>
        <dbReference type="Proteomes" id="UP001162483"/>
    </source>
</evidence>
<comment type="caution">
    <text evidence="1">The sequence shown here is derived from an EMBL/GenBank/DDBJ whole genome shotgun (WGS) entry which is preliminary data.</text>
</comment>
<name>A0ABN9G5W7_9NEOB</name>
<sequence>RWCAVSLGHSGSPIYRKSRRCRLRHVINCVQSQLITDHQGTINASQCRLSVPPINASQCRLSVCISAAYQCQSVPLNSASQCRLLVPVSTAYQCHISVLPFGAHQ</sequence>
<keyword evidence="2" id="KW-1185">Reference proteome</keyword>
<reference evidence="1" key="1">
    <citation type="submission" date="2023-05" db="EMBL/GenBank/DDBJ databases">
        <authorList>
            <person name="Stuckert A."/>
        </authorList>
    </citation>
    <scope>NUCLEOTIDE SEQUENCE</scope>
</reference>
<evidence type="ECO:0000313" key="1">
    <source>
        <dbReference type="EMBL" id="CAI9602913.1"/>
    </source>
</evidence>